<keyword evidence="2" id="KW-1185">Reference proteome</keyword>
<dbReference type="HOGENOM" id="CLU_2124202_0_0_1"/>
<protein>
    <submittedName>
        <fullName evidence="1">Uncharacterized protein</fullName>
    </submittedName>
</protein>
<name>T1KV93_TETUR</name>
<organism evidence="1 2">
    <name type="scientific">Tetranychus urticae</name>
    <name type="common">Two-spotted spider mite</name>
    <dbReference type="NCBI Taxonomy" id="32264"/>
    <lineage>
        <taxon>Eukaryota</taxon>
        <taxon>Metazoa</taxon>
        <taxon>Ecdysozoa</taxon>
        <taxon>Arthropoda</taxon>
        <taxon>Chelicerata</taxon>
        <taxon>Arachnida</taxon>
        <taxon>Acari</taxon>
        <taxon>Acariformes</taxon>
        <taxon>Trombidiformes</taxon>
        <taxon>Prostigmata</taxon>
        <taxon>Eleutherengona</taxon>
        <taxon>Raphignathae</taxon>
        <taxon>Tetranychoidea</taxon>
        <taxon>Tetranychidae</taxon>
        <taxon>Tetranychus</taxon>
    </lineage>
</organism>
<accession>T1KV93</accession>
<reference evidence="2" key="1">
    <citation type="submission" date="2011-08" db="EMBL/GenBank/DDBJ databases">
        <authorList>
            <person name="Rombauts S."/>
        </authorList>
    </citation>
    <scope>NUCLEOTIDE SEQUENCE</scope>
    <source>
        <strain evidence="2">London</strain>
    </source>
</reference>
<reference evidence="1" key="2">
    <citation type="submission" date="2015-06" db="UniProtKB">
        <authorList>
            <consortium name="EnsemblMetazoa"/>
        </authorList>
    </citation>
    <scope>IDENTIFICATION</scope>
</reference>
<dbReference type="EMBL" id="CAEY01000590">
    <property type="status" value="NOT_ANNOTATED_CDS"/>
    <property type="molecule type" value="Genomic_DNA"/>
</dbReference>
<sequence>MYENTYVPIEYSFKPWAELPVATDMAYICNVYIPKLCNLRQAIFTKTLKITDKVGDIGYSSRAIFVSDESSAISKEIRDESYFEYFGQRKLLCSTDALDFMHFWLQEECFLLIR</sequence>
<dbReference type="EnsemblMetazoa" id="tetur22g02900.1">
    <property type="protein sequence ID" value="tetur22g02900.1"/>
    <property type="gene ID" value="tetur22g02900"/>
</dbReference>
<proteinExistence type="predicted"/>
<evidence type="ECO:0000313" key="2">
    <source>
        <dbReference type="Proteomes" id="UP000015104"/>
    </source>
</evidence>
<dbReference type="Proteomes" id="UP000015104">
    <property type="component" value="Unassembled WGS sequence"/>
</dbReference>
<dbReference type="AlphaFoldDB" id="T1KV93"/>
<evidence type="ECO:0000313" key="1">
    <source>
        <dbReference type="EnsemblMetazoa" id="tetur22g02900.1"/>
    </source>
</evidence>